<dbReference type="GO" id="GO:0010468">
    <property type="term" value="P:regulation of gene expression"/>
    <property type="evidence" value="ECO:0007669"/>
    <property type="project" value="UniProtKB-ARBA"/>
</dbReference>
<comment type="subcellular location">
    <subcellularLocation>
        <location evidence="1">Nucleus</location>
    </subcellularLocation>
</comment>
<keyword evidence="10" id="KW-1185">Reference proteome</keyword>
<dbReference type="AlphaFoldDB" id="A0ABD2XHC0"/>
<gene>
    <name evidence="9" type="ORF">TKK_003240</name>
</gene>
<evidence type="ECO:0000256" key="1">
    <source>
        <dbReference type="ARBA" id="ARBA00004123"/>
    </source>
</evidence>
<evidence type="ECO:0000256" key="3">
    <source>
        <dbReference type="ARBA" id="ARBA00023015"/>
    </source>
</evidence>
<evidence type="ECO:0000256" key="6">
    <source>
        <dbReference type="ARBA" id="ARBA00038256"/>
    </source>
</evidence>
<dbReference type="SMART" id="SM01401">
    <property type="entry name" value="Sds3"/>
    <property type="match status" value="1"/>
</dbReference>
<keyword evidence="3" id="KW-0805">Transcription regulation</keyword>
<comment type="similarity">
    <text evidence="6">Belongs to the BRMS1 family.</text>
</comment>
<evidence type="ECO:0008006" key="11">
    <source>
        <dbReference type="Google" id="ProtNLM"/>
    </source>
</evidence>
<keyword evidence="2" id="KW-0678">Repressor</keyword>
<dbReference type="Gene3D" id="1.20.5.1500">
    <property type="match status" value="1"/>
</dbReference>
<keyword evidence="5" id="KW-0539">Nucleus</keyword>
<evidence type="ECO:0000256" key="5">
    <source>
        <dbReference type="ARBA" id="ARBA00023242"/>
    </source>
</evidence>
<proteinExistence type="inferred from homology"/>
<name>A0ABD2XHC0_9HYME</name>
<dbReference type="PANTHER" id="PTHR21964">
    <property type="entry name" value="BREAST CANCER METASTASIS-SUPPRESSOR 1"/>
    <property type="match status" value="1"/>
</dbReference>
<evidence type="ECO:0000313" key="10">
    <source>
        <dbReference type="Proteomes" id="UP001627154"/>
    </source>
</evidence>
<accession>A0ABD2XHC0</accession>
<evidence type="ECO:0000256" key="8">
    <source>
        <dbReference type="SAM" id="MobiDB-lite"/>
    </source>
</evidence>
<dbReference type="Pfam" id="PF08598">
    <property type="entry name" value="Sds3"/>
    <property type="match status" value="1"/>
</dbReference>
<feature type="compositionally biased region" description="Low complexity" evidence="8">
    <location>
        <begin position="20"/>
        <end position="31"/>
    </location>
</feature>
<keyword evidence="7" id="KW-0175">Coiled coil</keyword>
<sequence length="232" mass="26973">MPKSMKDESELEGDSMSHVSNDSPGNTSSSESSDEHSDGDYASDMDEELCEKIKEECLENMANLEKQFYALREKLYEEKIQQIDQNLKEVKEEKDEQYLKEIAALKKDMDEKEGVAARLKAFKLESIEHEFQSEELAAGQNYRSQQELLYDEMTSDILEKIRRLEEDRNSSDIHTDLWLHSNGKKKKKNTQKKKALSISGPYIVYMLQESEILEDWALIKKSLTTYKPEIQI</sequence>
<evidence type="ECO:0000313" key="9">
    <source>
        <dbReference type="EMBL" id="KAL3404277.1"/>
    </source>
</evidence>
<dbReference type="GO" id="GO:0005654">
    <property type="term" value="C:nucleoplasm"/>
    <property type="evidence" value="ECO:0007669"/>
    <property type="project" value="UniProtKB-ARBA"/>
</dbReference>
<evidence type="ECO:0000256" key="7">
    <source>
        <dbReference type="SAM" id="Coils"/>
    </source>
</evidence>
<dbReference type="FunFam" id="1.20.5.1500:FF:000002">
    <property type="entry name" value="breast cancer metastasis-suppressor 1-like protein-A"/>
    <property type="match status" value="1"/>
</dbReference>
<dbReference type="EMBL" id="JBJJXI010000026">
    <property type="protein sequence ID" value="KAL3404277.1"/>
    <property type="molecule type" value="Genomic_DNA"/>
</dbReference>
<evidence type="ECO:0000256" key="2">
    <source>
        <dbReference type="ARBA" id="ARBA00022491"/>
    </source>
</evidence>
<dbReference type="InterPro" id="IPR013907">
    <property type="entry name" value="Sds3"/>
</dbReference>
<feature type="coiled-coil region" evidence="7">
    <location>
        <begin position="47"/>
        <end position="108"/>
    </location>
</feature>
<keyword evidence="4" id="KW-0804">Transcription</keyword>
<protein>
    <recommendedName>
        <fullName evidence="11">Breast cancer metastasis-suppressor 1-like protein</fullName>
    </recommendedName>
</protein>
<dbReference type="Proteomes" id="UP001627154">
    <property type="component" value="Unassembled WGS sequence"/>
</dbReference>
<comment type="caution">
    <text evidence="9">The sequence shown here is derived from an EMBL/GenBank/DDBJ whole genome shotgun (WGS) entry which is preliminary data.</text>
</comment>
<feature type="region of interest" description="Disordered" evidence="8">
    <location>
        <begin position="1"/>
        <end position="47"/>
    </location>
</feature>
<reference evidence="9 10" key="1">
    <citation type="journal article" date="2024" name="bioRxiv">
        <title>A reference genome for Trichogramma kaykai: A tiny desert-dwelling parasitoid wasp with competing sex-ratio distorters.</title>
        <authorList>
            <person name="Culotta J."/>
            <person name="Lindsey A.R."/>
        </authorList>
    </citation>
    <scope>NUCLEOTIDE SEQUENCE [LARGE SCALE GENOMIC DNA]</scope>
    <source>
        <strain evidence="9 10">KSX58</strain>
    </source>
</reference>
<organism evidence="9 10">
    <name type="scientific">Trichogramma kaykai</name>
    <dbReference type="NCBI Taxonomy" id="54128"/>
    <lineage>
        <taxon>Eukaryota</taxon>
        <taxon>Metazoa</taxon>
        <taxon>Ecdysozoa</taxon>
        <taxon>Arthropoda</taxon>
        <taxon>Hexapoda</taxon>
        <taxon>Insecta</taxon>
        <taxon>Pterygota</taxon>
        <taxon>Neoptera</taxon>
        <taxon>Endopterygota</taxon>
        <taxon>Hymenoptera</taxon>
        <taxon>Apocrita</taxon>
        <taxon>Proctotrupomorpha</taxon>
        <taxon>Chalcidoidea</taxon>
        <taxon>Trichogrammatidae</taxon>
        <taxon>Trichogramma</taxon>
    </lineage>
</organism>
<evidence type="ECO:0000256" key="4">
    <source>
        <dbReference type="ARBA" id="ARBA00023163"/>
    </source>
</evidence>